<dbReference type="EMBL" id="CM042883">
    <property type="protein sequence ID" value="KAI4377375.1"/>
    <property type="molecule type" value="Genomic_DNA"/>
</dbReference>
<comment type="caution">
    <text evidence="1">The sequence shown here is derived from an EMBL/GenBank/DDBJ whole genome shotgun (WGS) entry which is preliminary data.</text>
</comment>
<protein>
    <submittedName>
        <fullName evidence="1">Uncharacterized protein</fullName>
    </submittedName>
</protein>
<reference evidence="2" key="1">
    <citation type="journal article" date="2023" name="Front. Plant Sci.">
        <title>Chromosomal-level genome assembly of Melastoma candidum provides insights into trichome evolution.</title>
        <authorList>
            <person name="Zhong Y."/>
            <person name="Wu W."/>
            <person name="Sun C."/>
            <person name="Zou P."/>
            <person name="Liu Y."/>
            <person name="Dai S."/>
            <person name="Zhou R."/>
        </authorList>
    </citation>
    <scope>NUCLEOTIDE SEQUENCE [LARGE SCALE GENOMIC DNA]</scope>
</reference>
<evidence type="ECO:0000313" key="1">
    <source>
        <dbReference type="EMBL" id="KAI4377375.1"/>
    </source>
</evidence>
<dbReference type="Proteomes" id="UP001057402">
    <property type="component" value="Chromosome 4"/>
</dbReference>
<sequence>MANRLKEEERMNGSYAAFLSCPTTADGLIAVVWIHSMFAPTSGCLCAPHAVEYRSYRPSRGRKPGEWLLFGGASASQAWNAPVAPNSLAPQGRVPSQSITNSTVGINPGGYTILRGVYTLPSCHVSLMESLQGALPTMQPAAGGPHPSNMGTPATSWGSKIS</sequence>
<accession>A0ACB9RFA3</accession>
<keyword evidence="2" id="KW-1185">Reference proteome</keyword>
<name>A0ACB9RFA3_9MYRT</name>
<evidence type="ECO:0000313" key="2">
    <source>
        <dbReference type="Proteomes" id="UP001057402"/>
    </source>
</evidence>
<organism evidence="1 2">
    <name type="scientific">Melastoma candidum</name>
    <dbReference type="NCBI Taxonomy" id="119954"/>
    <lineage>
        <taxon>Eukaryota</taxon>
        <taxon>Viridiplantae</taxon>
        <taxon>Streptophyta</taxon>
        <taxon>Embryophyta</taxon>
        <taxon>Tracheophyta</taxon>
        <taxon>Spermatophyta</taxon>
        <taxon>Magnoliopsida</taxon>
        <taxon>eudicotyledons</taxon>
        <taxon>Gunneridae</taxon>
        <taxon>Pentapetalae</taxon>
        <taxon>rosids</taxon>
        <taxon>malvids</taxon>
        <taxon>Myrtales</taxon>
        <taxon>Melastomataceae</taxon>
        <taxon>Melastomatoideae</taxon>
        <taxon>Melastomateae</taxon>
        <taxon>Melastoma</taxon>
    </lineage>
</organism>
<gene>
    <name evidence="1" type="ORF">MLD38_015012</name>
</gene>
<proteinExistence type="predicted"/>